<reference evidence="1" key="2">
    <citation type="submission" date="2020-09" db="EMBL/GenBank/DDBJ databases">
        <authorList>
            <person name="Sun Q."/>
            <person name="Ohkuma M."/>
        </authorList>
    </citation>
    <scope>NUCLEOTIDE SEQUENCE</scope>
    <source>
        <strain evidence="1">JCM 4790</strain>
    </source>
</reference>
<accession>A0A918UAP8</accession>
<organism evidence="1 2">
    <name type="scientific">Streptomyces minutiscleroticus</name>
    <dbReference type="NCBI Taxonomy" id="68238"/>
    <lineage>
        <taxon>Bacteria</taxon>
        <taxon>Bacillati</taxon>
        <taxon>Actinomycetota</taxon>
        <taxon>Actinomycetes</taxon>
        <taxon>Kitasatosporales</taxon>
        <taxon>Streptomycetaceae</taxon>
        <taxon>Streptomyces</taxon>
    </lineage>
</organism>
<dbReference type="AlphaFoldDB" id="A0A918UAP8"/>
<keyword evidence="2" id="KW-1185">Reference proteome</keyword>
<sequence length="73" mass="8434">MELSGYRLPTPSRMAGRLDEVRWWVNWKWHHQSIPYCLAEDKGWLEVLAPTRTRPLHAPLFTPGPAPAGARRT</sequence>
<name>A0A918UAP8_9ACTN</name>
<dbReference type="RefSeq" id="WP_190195310.1">
    <property type="nucleotide sequence ID" value="NZ_BMVU01000124.1"/>
</dbReference>
<evidence type="ECO:0000313" key="2">
    <source>
        <dbReference type="Proteomes" id="UP000619244"/>
    </source>
</evidence>
<comment type="caution">
    <text evidence="1">The sequence shown here is derived from an EMBL/GenBank/DDBJ whole genome shotgun (WGS) entry which is preliminary data.</text>
</comment>
<dbReference type="Proteomes" id="UP000619244">
    <property type="component" value="Unassembled WGS sequence"/>
</dbReference>
<reference evidence="1" key="1">
    <citation type="journal article" date="2014" name="Int. J. Syst. Evol. Microbiol.">
        <title>Complete genome sequence of Corynebacterium casei LMG S-19264T (=DSM 44701T), isolated from a smear-ripened cheese.</title>
        <authorList>
            <consortium name="US DOE Joint Genome Institute (JGI-PGF)"/>
            <person name="Walter F."/>
            <person name="Albersmeier A."/>
            <person name="Kalinowski J."/>
            <person name="Ruckert C."/>
        </authorList>
    </citation>
    <scope>NUCLEOTIDE SEQUENCE</scope>
    <source>
        <strain evidence="1">JCM 4790</strain>
    </source>
</reference>
<evidence type="ECO:0000313" key="1">
    <source>
        <dbReference type="EMBL" id="GGY18111.1"/>
    </source>
</evidence>
<dbReference type="EMBL" id="BMVU01000124">
    <property type="protein sequence ID" value="GGY18111.1"/>
    <property type="molecule type" value="Genomic_DNA"/>
</dbReference>
<proteinExistence type="predicted"/>
<protein>
    <submittedName>
        <fullName evidence="1">Uncharacterized protein</fullName>
    </submittedName>
</protein>
<gene>
    <name evidence="1" type="ORF">GCM10010358_81740</name>
</gene>